<dbReference type="HOGENOM" id="CLU_2789699_0_0_0"/>
<sequence>MPFLGDIPLIPDVVAGGDTGVPILLSNPDSPASLAYKELAGKVAAQISINQASAEKKIDSSFELAWKA</sequence>
<dbReference type="STRING" id="1266370.NITGR_750046"/>
<accession>M1Z1X0</accession>
<name>M1Z1X0_NITG3</name>
<protein>
    <submittedName>
        <fullName evidence="1">Uncharacterized protein</fullName>
    </submittedName>
</protein>
<dbReference type="EMBL" id="CAQJ01000083">
    <property type="protein sequence ID" value="CCQ91688.1"/>
    <property type="molecule type" value="Genomic_DNA"/>
</dbReference>
<dbReference type="Gene3D" id="3.40.50.300">
    <property type="entry name" value="P-loop containing nucleotide triphosphate hydrolases"/>
    <property type="match status" value="1"/>
</dbReference>
<dbReference type="AlphaFoldDB" id="M1Z1X0"/>
<gene>
    <name evidence="1" type="ORF">NITGR_750046</name>
</gene>
<evidence type="ECO:0000313" key="2">
    <source>
        <dbReference type="Proteomes" id="UP000011704"/>
    </source>
</evidence>
<proteinExistence type="predicted"/>
<reference evidence="1 2" key="1">
    <citation type="journal article" date="2013" name="Front. Microbiol.">
        <title>The genome of Nitrospina gracilis illuminates the metabolism and evolution of the major marine nitrite oxidizer.</title>
        <authorList>
            <person name="Luecker S."/>
            <person name="Nowka B."/>
            <person name="Rattei T."/>
            <person name="Spieck E."/>
            <person name="and Daims H."/>
        </authorList>
    </citation>
    <scope>NUCLEOTIDE SEQUENCE [LARGE SCALE GENOMIC DNA]</scope>
    <source>
        <strain evidence="1 2">3/211</strain>
    </source>
</reference>
<evidence type="ECO:0000313" key="1">
    <source>
        <dbReference type="EMBL" id="CCQ91688.1"/>
    </source>
</evidence>
<dbReference type="InParanoid" id="M1Z1X0"/>
<dbReference type="InterPro" id="IPR027417">
    <property type="entry name" value="P-loop_NTPase"/>
</dbReference>
<dbReference type="Proteomes" id="UP000011704">
    <property type="component" value="Unassembled WGS sequence"/>
</dbReference>
<keyword evidence="2" id="KW-1185">Reference proteome</keyword>
<organism evidence="1 2">
    <name type="scientific">Nitrospina gracilis (strain 3/211)</name>
    <dbReference type="NCBI Taxonomy" id="1266370"/>
    <lineage>
        <taxon>Bacteria</taxon>
        <taxon>Pseudomonadati</taxon>
        <taxon>Nitrospinota/Tectimicrobiota group</taxon>
        <taxon>Nitrospinota</taxon>
        <taxon>Nitrospinia</taxon>
        <taxon>Nitrospinales</taxon>
        <taxon>Nitrospinaceae</taxon>
        <taxon>Nitrospina</taxon>
    </lineage>
</organism>
<comment type="caution">
    <text evidence="1">The sequence shown here is derived from an EMBL/GenBank/DDBJ whole genome shotgun (WGS) entry which is preliminary data.</text>
</comment>